<accession>A0A318HTU5</accession>
<dbReference type="Gene3D" id="2.60.200.20">
    <property type="match status" value="1"/>
</dbReference>
<dbReference type="EMBL" id="QJJY01000044">
    <property type="protein sequence ID" value="PXX21925.1"/>
    <property type="molecule type" value="Genomic_DNA"/>
</dbReference>
<reference evidence="1 2" key="1">
    <citation type="submission" date="2018-05" db="EMBL/GenBank/DDBJ databases">
        <title>Comparative genomics of bacterial root endophytes of switchgrass collected from native prairies over two seasons.</title>
        <authorList>
            <person name="Tang Y."/>
        </authorList>
    </citation>
    <scope>NUCLEOTIDE SEQUENCE [LARGE SCALE GENOMIC DNA]</scope>
    <source>
        <strain evidence="1 2">NFIX32</strain>
    </source>
</reference>
<evidence type="ECO:0000313" key="2">
    <source>
        <dbReference type="Proteomes" id="UP000247755"/>
    </source>
</evidence>
<comment type="caution">
    <text evidence="1">The sequence shown here is derived from an EMBL/GenBank/DDBJ whole genome shotgun (WGS) entry which is preliminary data.</text>
</comment>
<evidence type="ECO:0000313" key="1">
    <source>
        <dbReference type="EMBL" id="PXX21925.1"/>
    </source>
</evidence>
<organism evidence="1 2">
    <name type="scientific">Burkholderia pyrrocinia</name>
    <name type="common">Pseudomonas pyrrocinia</name>
    <dbReference type="NCBI Taxonomy" id="60550"/>
    <lineage>
        <taxon>Bacteria</taxon>
        <taxon>Pseudomonadati</taxon>
        <taxon>Pseudomonadota</taxon>
        <taxon>Betaproteobacteria</taxon>
        <taxon>Burkholderiales</taxon>
        <taxon>Burkholderiaceae</taxon>
        <taxon>Burkholderia</taxon>
        <taxon>Burkholderia cepacia complex</taxon>
    </lineage>
</organism>
<sequence length="332" mass="35314">MCVARCVNLSITANTMKSLRVITGFHSGAQLDLSPGSITIGSARDDDIRITDWTGSAIELTVANDGVVQIRRSPDVESNESVVDTSEPETLADFVPVQFGDIVICVGPAHVDWPSDLTLLSMLFAKPTAENRPSERPRHRRWPAIAGVTTCCAALLTALSLLPSQPAKASSPVDFVAHIRSAVARVNVQGLAVERVDDDISITGMVAGYAEDARVRQVLADLGNPPVRRRYNIAENDVQNIRDALGIAGANVSYRGGGIFEVDGTVASLKTLDAAVARVRDDLTANVKDIVVSATEIPPPEVHQPIAQLISASAVKYTQSPDGVKQIYVSGS</sequence>
<gene>
    <name evidence="1" type="ORF">NA66_104414</name>
</gene>
<protein>
    <submittedName>
        <fullName evidence="1">Type III secretion protein D</fullName>
    </submittedName>
</protein>
<dbReference type="AlphaFoldDB" id="A0A318HTU5"/>
<dbReference type="Proteomes" id="UP000247755">
    <property type="component" value="Unassembled WGS sequence"/>
</dbReference>
<proteinExistence type="predicted"/>
<name>A0A318HTU5_BURPY</name>